<comment type="function">
    <text evidence="8">Mitochondrial mRNA stabilization factor.</text>
</comment>
<dbReference type="PANTHER" id="PTHR28087">
    <property type="entry name" value="ATPASE SYNTHESIS PROTEIN 25, MITOCHONDRIAL"/>
    <property type="match status" value="1"/>
</dbReference>
<evidence type="ECO:0000256" key="2">
    <source>
        <dbReference type="ARBA" id="ARBA00004443"/>
    </source>
</evidence>
<dbReference type="AlphaFoldDB" id="A0A6A6BJU0"/>
<evidence type="ECO:0000256" key="4">
    <source>
        <dbReference type="ARBA" id="ARBA00022792"/>
    </source>
</evidence>
<comment type="subcellular location">
    <subcellularLocation>
        <location evidence="2 8">Mitochondrion inner membrane</location>
        <topology evidence="2 8">Peripheral membrane protein</topology>
        <orientation evidence="2 8">Matrix side</orientation>
    </subcellularLocation>
</comment>
<evidence type="ECO:0000313" key="11">
    <source>
        <dbReference type="Proteomes" id="UP000799438"/>
    </source>
</evidence>
<dbReference type="GO" id="GO:0140053">
    <property type="term" value="P:mitochondrial gene expression"/>
    <property type="evidence" value="ECO:0007669"/>
    <property type="project" value="UniProtKB-UniRule"/>
</dbReference>
<name>A0A6A6BJU0_9PEZI</name>
<dbReference type="InterPro" id="IPR040152">
    <property type="entry name" value="Atp25"/>
</dbReference>
<feature type="region of interest" description="Disordered" evidence="9">
    <location>
        <begin position="34"/>
        <end position="72"/>
    </location>
</feature>
<evidence type="ECO:0000256" key="5">
    <source>
        <dbReference type="ARBA" id="ARBA00022946"/>
    </source>
</evidence>
<feature type="compositionally biased region" description="Low complexity" evidence="9">
    <location>
        <begin position="378"/>
        <end position="392"/>
    </location>
</feature>
<dbReference type="FunFam" id="3.30.460.10:FF:000044">
    <property type="entry name" value="ATPase synthesis protein 25, mitochondrial"/>
    <property type="match status" value="1"/>
</dbReference>
<accession>A0A6A6BJU0</accession>
<keyword evidence="11" id="KW-1185">Reference proteome</keyword>
<evidence type="ECO:0000313" key="10">
    <source>
        <dbReference type="EMBL" id="KAF2143554.1"/>
    </source>
</evidence>
<dbReference type="Gene3D" id="3.30.460.10">
    <property type="entry name" value="Beta Polymerase, domain 2"/>
    <property type="match status" value="1"/>
</dbReference>
<dbReference type="GeneID" id="54297636"/>
<keyword evidence="7 8" id="KW-0472">Membrane</keyword>
<feature type="compositionally biased region" description="Gly residues" evidence="9">
    <location>
        <begin position="741"/>
        <end position="750"/>
    </location>
</feature>
<feature type="compositionally biased region" description="Basic and acidic residues" evidence="9">
    <location>
        <begin position="726"/>
        <end position="740"/>
    </location>
</feature>
<evidence type="ECO:0000256" key="3">
    <source>
        <dbReference type="ARBA" id="ARBA00010787"/>
    </source>
</evidence>
<reference evidence="10" key="1">
    <citation type="journal article" date="2020" name="Stud. Mycol.">
        <title>101 Dothideomycetes genomes: a test case for predicting lifestyles and emergence of pathogens.</title>
        <authorList>
            <person name="Haridas S."/>
            <person name="Albert R."/>
            <person name="Binder M."/>
            <person name="Bloem J."/>
            <person name="Labutti K."/>
            <person name="Salamov A."/>
            <person name="Andreopoulos B."/>
            <person name="Baker S."/>
            <person name="Barry K."/>
            <person name="Bills G."/>
            <person name="Bluhm B."/>
            <person name="Cannon C."/>
            <person name="Castanera R."/>
            <person name="Culley D."/>
            <person name="Daum C."/>
            <person name="Ezra D."/>
            <person name="Gonzalez J."/>
            <person name="Henrissat B."/>
            <person name="Kuo A."/>
            <person name="Liang C."/>
            <person name="Lipzen A."/>
            <person name="Lutzoni F."/>
            <person name="Magnuson J."/>
            <person name="Mondo S."/>
            <person name="Nolan M."/>
            <person name="Ohm R."/>
            <person name="Pangilinan J."/>
            <person name="Park H.-J."/>
            <person name="Ramirez L."/>
            <person name="Alfaro M."/>
            <person name="Sun H."/>
            <person name="Tritt A."/>
            <person name="Yoshinaga Y."/>
            <person name="Zwiers L.-H."/>
            <person name="Turgeon B."/>
            <person name="Goodwin S."/>
            <person name="Spatafora J."/>
            <person name="Crous P."/>
            <person name="Grigoriev I."/>
        </authorList>
    </citation>
    <scope>NUCLEOTIDE SEQUENCE</scope>
    <source>
        <strain evidence="10">CBS 121167</strain>
    </source>
</reference>
<dbReference type="PANTHER" id="PTHR28087:SF1">
    <property type="entry name" value="ATPASE SYNTHESIS PROTEIN 25, MITOCHONDRIAL"/>
    <property type="match status" value="1"/>
</dbReference>
<evidence type="ECO:0000256" key="7">
    <source>
        <dbReference type="ARBA" id="ARBA00023136"/>
    </source>
</evidence>
<keyword evidence="6 8" id="KW-0496">Mitochondrion</keyword>
<evidence type="ECO:0000256" key="9">
    <source>
        <dbReference type="SAM" id="MobiDB-lite"/>
    </source>
</evidence>
<sequence length="750" mass="81675">MASACRRFASLAAPCRPLPVRSLFPTPPHRRALATSVPRLSDQLSRDELEDPFDESVEEVDETLKSNEPASDTSLASIPWYLQHDQAQQHAVNASPISERQRLPDLPEHAPPMLQPMMQHASVDLGIDDITLFDLRHLDPPPALGANLIQLFGTARSEKHLHVSADKLCRWLRSQYKLSPHADGLLGRGELKIKLRRKARKTRMLSNAGAAEGSLAADDGIRTGWICVNAGRVEAAESAKTEDEPEGEGFVGFGTRSHGVNVVFQLFTEEKRAELDLEGLWNGVLKTDARRKEAMAAGMAVNDPHGHVTYNSNGAVFANQSVAAADPRAPLQTRALHSSSRATRRDGMNMALLRAGEYGVANGLFRVGKAGKSMSMSMSTEAEAATGKTATEPTSTGNNNKKSYTPEEQSKTFASLFAQLEQMTPSEKMAALGKGAQTRPRGHTAFLRQFYALMPPSPLIPHYDALLRLYEHALALAHPGYPLRLVAALFDEMQIASLHIPRPVFLAGLRLLCTSHCVADPDRDQLILALLEAMRNHGQAIKTADVLVQVHDALSAPQPALDADTHSISEADHARARLLATIELGNVPLSRPAWIRLLSAAATARDLAALWHIWNNMPLDGVTARGPGLYALVLRAQAAHGDMDGTVQALRQLVPEMKREVPPVRLVGEVADAVRLCLGVVEPGIERLVGRGVSSGEWVELWLRCVEEEEREGAWEGRWGLGSGRGAREGREMHERRPEDGIGGAAGGWL</sequence>
<dbReference type="OrthoDB" id="107372at2759"/>
<dbReference type="InterPro" id="IPR043519">
    <property type="entry name" value="NT_sf"/>
</dbReference>
<gene>
    <name evidence="10" type="ORF">K452DRAFT_285600</name>
</gene>
<proteinExistence type="inferred from homology"/>
<keyword evidence="5 8" id="KW-0809">Transit peptide</keyword>
<feature type="region of interest" description="Disordered" evidence="9">
    <location>
        <begin position="378"/>
        <end position="408"/>
    </location>
</feature>
<dbReference type="EMBL" id="ML995481">
    <property type="protein sequence ID" value="KAF2143554.1"/>
    <property type="molecule type" value="Genomic_DNA"/>
</dbReference>
<feature type="compositionally biased region" description="Polar residues" evidence="9">
    <location>
        <begin position="393"/>
        <end position="403"/>
    </location>
</feature>
<feature type="compositionally biased region" description="Acidic residues" evidence="9">
    <location>
        <begin position="48"/>
        <end position="61"/>
    </location>
</feature>
<dbReference type="Proteomes" id="UP000799438">
    <property type="component" value="Unassembled WGS sequence"/>
</dbReference>
<dbReference type="GO" id="GO:0048255">
    <property type="term" value="P:mRNA stabilization"/>
    <property type="evidence" value="ECO:0007669"/>
    <property type="project" value="TreeGrafter"/>
</dbReference>
<evidence type="ECO:0000256" key="1">
    <source>
        <dbReference type="ARBA" id="ARBA00003470"/>
    </source>
</evidence>
<comment type="similarity">
    <text evidence="3 8">Belongs to the ATP25 family.</text>
</comment>
<organism evidence="10 11">
    <name type="scientific">Aplosporella prunicola CBS 121167</name>
    <dbReference type="NCBI Taxonomy" id="1176127"/>
    <lineage>
        <taxon>Eukaryota</taxon>
        <taxon>Fungi</taxon>
        <taxon>Dikarya</taxon>
        <taxon>Ascomycota</taxon>
        <taxon>Pezizomycotina</taxon>
        <taxon>Dothideomycetes</taxon>
        <taxon>Dothideomycetes incertae sedis</taxon>
        <taxon>Botryosphaeriales</taxon>
        <taxon>Aplosporellaceae</taxon>
        <taxon>Aplosporella</taxon>
    </lineage>
</organism>
<protein>
    <recommendedName>
        <fullName evidence="8">ATPase synthesis protein 25</fullName>
    </recommendedName>
</protein>
<dbReference type="GO" id="GO:0005743">
    <property type="term" value="C:mitochondrial inner membrane"/>
    <property type="evidence" value="ECO:0007669"/>
    <property type="project" value="UniProtKB-SubCell"/>
</dbReference>
<keyword evidence="4 8" id="KW-0999">Mitochondrion inner membrane</keyword>
<dbReference type="RefSeq" id="XP_033399266.1">
    <property type="nucleotide sequence ID" value="XM_033540140.1"/>
</dbReference>
<evidence type="ECO:0000256" key="8">
    <source>
        <dbReference type="RuleBase" id="RU367062"/>
    </source>
</evidence>
<comment type="function">
    <text evidence="1">Probable mitochondrial mRNA stabilization factor.</text>
</comment>
<evidence type="ECO:0000256" key="6">
    <source>
        <dbReference type="ARBA" id="ARBA00023128"/>
    </source>
</evidence>
<feature type="region of interest" description="Disordered" evidence="9">
    <location>
        <begin position="726"/>
        <end position="750"/>
    </location>
</feature>